<evidence type="ECO:0000313" key="1">
    <source>
        <dbReference type="EMBL" id="CAF4980422.1"/>
    </source>
</evidence>
<sequence>MTNGVQDNFDIERDFQIRRLEDSLNNGRQSNQQLMISNYAYDPRLHLQPSHNMLEERQYSSSNMDDLIDSMARRHLAYRRLDAAMDHQRRGPGGYSPYIGIKHHLKPTKKYSELSKQFSLDYDEQQKIALDLVFQLSSLAEL</sequence>
<protein>
    <submittedName>
        <fullName evidence="1">Uncharacterized protein</fullName>
    </submittedName>
</protein>
<proteinExistence type="predicted"/>
<dbReference type="EMBL" id="CAJOBR010028253">
    <property type="protein sequence ID" value="CAF4980422.1"/>
    <property type="molecule type" value="Genomic_DNA"/>
</dbReference>
<gene>
    <name evidence="1" type="ORF">QYT958_LOCUS36108</name>
</gene>
<accession>A0A821ZC59</accession>
<name>A0A821ZC59_9BILA</name>
<evidence type="ECO:0000313" key="2">
    <source>
        <dbReference type="Proteomes" id="UP000663848"/>
    </source>
</evidence>
<dbReference type="AlphaFoldDB" id="A0A821ZC59"/>
<comment type="caution">
    <text evidence="1">The sequence shown here is derived from an EMBL/GenBank/DDBJ whole genome shotgun (WGS) entry which is preliminary data.</text>
</comment>
<dbReference type="Proteomes" id="UP000663848">
    <property type="component" value="Unassembled WGS sequence"/>
</dbReference>
<reference evidence="1" key="1">
    <citation type="submission" date="2021-02" db="EMBL/GenBank/DDBJ databases">
        <authorList>
            <person name="Nowell W R."/>
        </authorList>
    </citation>
    <scope>NUCLEOTIDE SEQUENCE</scope>
</reference>
<organism evidence="1 2">
    <name type="scientific">Rotaria socialis</name>
    <dbReference type="NCBI Taxonomy" id="392032"/>
    <lineage>
        <taxon>Eukaryota</taxon>
        <taxon>Metazoa</taxon>
        <taxon>Spiralia</taxon>
        <taxon>Gnathifera</taxon>
        <taxon>Rotifera</taxon>
        <taxon>Eurotatoria</taxon>
        <taxon>Bdelloidea</taxon>
        <taxon>Philodinida</taxon>
        <taxon>Philodinidae</taxon>
        <taxon>Rotaria</taxon>
    </lineage>
</organism>